<dbReference type="STRING" id="1121302.SAMN02745163_03352"/>
<evidence type="ECO:0000256" key="3">
    <source>
        <dbReference type="ARBA" id="ARBA00022737"/>
    </source>
</evidence>
<dbReference type="Proteomes" id="UP000184310">
    <property type="component" value="Unassembled WGS sequence"/>
</dbReference>
<sequence>MVIGKLINFSIKVKHNKLIKKFKMFGNGSKIIVYEGYYPWVNSPENISIGEDTHIGGGFFFDATGGLEIGSHVHIAPRCSIYSSNHNYRSNIKMPYDNTYIYKKVIIEDYVWIGVNVSIVPGIKVGKGAIIGMGAVVTKDVPEGAIVGGNPAHIIKYRDIEQFNEVINRRTGNEKNFNNNGNL</sequence>
<dbReference type="Gene3D" id="2.160.10.10">
    <property type="entry name" value="Hexapeptide repeat proteins"/>
    <property type="match status" value="1"/>
</dbReference>
<dbReference type="CDD" id="cd04647">
    <property type="entry name" value="LbH_MAT_like"/>
    <property type="match status" value="1"/>
</dbReference>
<evidence type="ECO:0000256" key="1">
    <source>
        <dbReference type="ARBA" id="ARBA00007274"/>
    </source>
</evidence>
<evidence type="ECO:0000256" key="2">
    <source>
        <dbReference type="ARBA" id="ARBA00022679"/>
    </source>
</evidence>
<dbReference type="GO" id="GO:0008374">
    <property type="term" value="F:O-acyltransferase activity"/>
    <property type="evidence" value="ECO:0007669"/>
    <property type="project" value="TreeGrafter"/>
</dbReference>
<evidence type="ECO:0000313" key="5">
    <source>
        <dbReference type="Proteomes" id="UP000184310"/>
    </source>
</evidence>
<organism evidence="4 5">
    <name type="scientific">Clostridium cavendishii DSM 21758</name>
    <dbReference type="NCBI Taxonomy" id="1121302"/>
    <lineage>
        <taxon>Bacteria</taxon>
        <taxon>Bacillati</taxon>
        <taxon>Bacillota</taxon>
        <taxon>Clostridia</taxon>
        <taxon>Eubacteriales</taxon>
        <taxon>Clostridiaceae</taxon>
        <taxon>Clostridium</taxon>
    </lineage>
</organism>
<dbReference type="EMBL" id="FQZB01000014">
    <property type="protein sequence ID" value="SHK17604.1"/>
    <property type="molecule type" value="Genomic_DNA"/>
</dbReference>
<accession>A0A1M6QBD2</accession>
<comment type="similarity">
    <text evidence="1">Belongs to the transferase hexapeptide repeat family.</text>
</comment>
<evidence type="ECO:0000313" key="4">
    <source>
        <dbReference type="EMBL" id="SHK17604.1"/>
    </source>
</evidence>
<dbReference type="RefSeq" id="WP_084108902.1">
    <property type="nucleotide sequence ID" value="NZ_FQZB01000014.1"/>
</dbReference>
<dbReference type="AlphaFoldDB" id="A0A1M6QBD2"/>
<gene>
    <name evidence="4" type="ORF">SAMN02745163_03352</name>
</gene>
<proteinExistence type="inferred from homology"/>
<reference evidence="4 5" key="1">
    <citation type="submission" date="2016-11" db="EMBL/GenBank/DDBJ databases">
        <authorList>
            <person name="Jaros S."/>
            <person name="Januszkiewicz K."/>
            <person name="Wedrychowicz H."/>
        </authorList>
    </citation>
    <scope>NUCLEOTIDE SEQUENCE [LARGE SCALE GENOMIC DNA]</scope>
    <source>
        <strain evidence="4 5">DSM 21758</strain>
    </source>
</reference>
<keyword evidence="3" id="KW-0677">Repeat</keyword>
<dbReference type="InterPro" id="IPR001451">
    <property type="entry name" value="Hexapep"/>
</dbReference>
<dbReference type="Pfam" id="PF00132">
    <property type="entry name" value="Hexapep"/>
    <property type="match status" value="1"/>
</dbReference>
<dbReference type="InterPro" id="IPR018357">
    <property type="entry name" value="Hexapep_transf_CS"/>
</dbReference>
<dbReference type="PANTHER" id="PTHR23416:SF23">
    <property type="entry name" value="ACETYLTRANSFERASE C18B11.09C-RELATED"/>
    <property type="match status" value="1"/>
</dbReference>
<name>A0A1M6QBD2_9CLOT</name>
<dbReference type="SUPFAM" id="SSF51161">
    <property type="entry name" value="Trimeric LpxA-like enzymes"/>
    <property type="match status" value="1"/>
</dbReference>
<dbReference type="InterPro" id="IPR051159">
    <property type="entry name" value="Hexapeptide_acetyltransf"/>
</dbReference>
<protein>
    <submittedName>
        <fullName evidence="4">Maltose O-acetyltransferase</fullName>
    </submittedName>
</protein>
<keyword evidence="2 4" id="KW-0808">Transferase</keyword>
<dbReference type="OrthoDB" id="9801697at2"/>
<dbReference type="InterPro" id="IPR011004">
    <property type="entry name" value="Trimer_LpxA-like_sf"/>
</dbReference>
<dbReference type="PANTHER" id="PTHR23416">
    <property type="entry name" value="SIALIC ACID SYNTHASE-RELATED"/>
    <property type="match status" value="1"/>
</dbReference>
<dbReference type="PROSITE" id="PS00101">
    <property type="entry name" value="HEXAPEP_TRANSFERASES"/>
    <property type="match status" value="1"/>
</dbReference>
<dbReference type="GO" id="GO:0005829">
    <property type="term" value="C:cytosol"/>
    <property type="evidence" value="ECO:0007669"/>
    <property type="project" value="TreeGrafter"/>
</dbReference>
<keyword evidence="5" id="KW-1185">Reference proteome</keyword>